<evidence type="ECO:0000259" key="1">
    <source>
        <dbReference type="Pfam" id="PF21180"/>
    </source>
</evidence>
<dbReference type="Pfam" id="PF21180">
    <property type="entry name" value="TOP6A-Spo11_Toprim"/>
    <property type="match status" value="1"/>
</dbReference>
<evidence type="ECO:0000313" key="2">
    <source>
        <dbReference type="EMBL" id="KAH9831233.1"/>
    </source>
</evidence>
<feature type="domain" description="Topoisomerase 6 subunit A/Spo11 TOPRIM" evidence="1">
    <location>
        <begin position="1"/>
        <end position="80"/>
    </location>
</feature>
<sequence>MRHERESLAAGRVRWLGLWTSELAGLGISRDALIPITKHDAKKALSMLRRSALPKKWRKELQYMLHNRRKAEIEILSSVQRKPTASGSRRDLGRQSGDMLDSVDYEDLATASGHIQPPQPPCLVTYLTDKINAIVVSYAAKYS</sequence>
<reference evidence="2 3" key="1">
    <citation type="journal article" date="2021" name="Environ. Microbiol.">
        <title>Gene family expansions and transcriptome signatures uncover fungal adaptations to wood decay.</title>
        <authorList>
            <person name="Hage H."/>
            <person name="Miyauchi S."/>
            <person name="Viragh M."/>
            <person name="Drula E."/>
            <person name="Min B."/>
            <person name="Chaduli D."/>
            <person name="Navarro D."/>
            <person name="Favel A."/>
            <person name="Norest M."/>
            <person name="Lesage-Meessen L."/>
            <person name="Balint B."/>
            <person name="Merenyi Z."/>
            <person name="de Eugenio L."/>
            <person name="Morin E."/>
            <person name="Martinez A.T."/>
            <person name="Baldrian P."/>
            <person name="Stursova M."/>
            <person name="Martinez M.J."/>
            <person name="Novotny C."/>
            <person name="Magnuson J.K."/>
            <person name="Spatafora J.W."/>
            <person name="Maurice S."/>
            <person name="Pangilinan J."/>
            <person name="Andreopoulos W."/>
            <person name="LaButti K."/>
            <person name="Hundley H."/>
            <person name="Na H."/>
            <person name="Kuo A."/>
            <person name="Barry K."/>
            <person name="Lipzen A."/>
            <person name="Henrissat B."/>
            <person name="Riley R."/>
            <person name="Ahrendt S."/>
            <person name="Nagy L.G."/>
            <person name="Grigoriev I.V."/>
            <person name="Martin F."/>
            <person name="Rosso M.N."/>
        </authorList>
    </citation>
    <scope>NUCLEOTIDE SEQUENCE [LARGE SCALE GENOMIC DNA]</scope>
    <source>
        <strain evidence="2 3">CIRM-BRFM 1785</strain>
    </source>
</reference>
<dbReference type="InterPro" id="IPR036078">
    <property type="entry name" value="Spo11/TopoVI_A_sf"/>
</dbReference>
<name>A0ABQ8K356_9APHY</name>
<gene>
    <name evidence="2" type="ORF">C8Q71DRAFT_310817</name>
</gene>
<dbReference type="InterPro" id="IPR034136">
    <property type="entry name" value="TOPRIM_Topo6A/Spo11"/>
</dbReference>
<dbReference type="InterPro" id="IPR002815">
    <property type="entry name" value="Spo11/TopoVI_A"/>
</dbReference>
<dbReference type="Proteomes" id="UP000814176">
    <property type="component" value="Unassembled WGS sequence"/>
</dbReference>
<dbReference type="SUPFAM" id="SSF56726">
    <property type="entry name" value="DNA topoisomerase IV, alpha subunit"/>
    <property type="match status" value="1"/>
</dbReference>
<organism evidence="2 3">
    <name type="scientific">Rhodofomes roseus</name>
    <dbReference type="NCBI Taxonomy" id="34475"/>
    <lineage>
        <taxon>Eukaryota</taxon>
        <taxon>Fungi</taxon>
        <taxon>Dikarya</taxon>
        <taxon>Basidiomycota</taxon>
        <taxon>Agaricomycotina</taxon>
        <taxon>Agaricomycetes</taxon>
        <taxon>Polyporales</taxon>
        <taxon>Rhodofomes</taxon>
    </lineage>
</organism>
<evidence type="ECO:0000313" key="3">
    <source>
        <dbReference type="Proteomes" id="UP000814176"/>
    </source>
</evidence>
<dbReference type="PANTHER" id="PTHR10848:SF0">
    <property type="entry name" value="MEIOTIC RECOMBINATION PROTEIN SPO11"/>
    <property type="match status" value="1"/>
</dbReference>
<dbReference type="PANTHER" id="PTHR10848">
    <property type="entry name" value="MEIOTIC RECOMBINATION PROTEIN SPO11"/>
    <property type="match status" value="1"/>
</dbReference>
<dbReference type="Gene3D" id="3.40.1360.10">
    <property type="match status" value="1"/>
</dbReference>
<protein>
    <recommendedName>
        <fullName evidence="1">Topoisomerase 6 subunit A/Spo11 TOPRIM domain-containing protein</fullName>
    </recommendedName>
</protein>
<accession>A0ABQ8K356</accession>
<keyword evidence="3" id="KW-1185">Reference proteome</keyword>
<proteinExistence type="predicted"/>
<dbReference type="RefSeq" id="XP_047774394.1">
    <property type="nucleotide sequence ID" value="XM_047917719.1"/>
</dbReference>
<comment type="caution">
    <text evidence="2">The sequence shown here is derived from an EMBL/GenBank/DDBJ whole genome shotgun (WGS) entry which is preliminary data.</text>
</comment>
<dbReference type="GeneID" id="71998451"/>
<dbReference type="EMBL" id="JADCUA010000027">
    <property type="protein sequence ID" value="KAH9831233.1"/>
    <property type="molecule type" value="Genomic_DNA"/>
</dbReference>